<evidence type="ECO:0000313" key="2">
    <source>
        <dbReference type="Proteomes" id="UP001293254"/>
    </source>
</evidence>
<reference evidence="1" key="2">
    <citation type="journal article" date="2024" name="Plant">
        <title>Genomic evolution and insights into agronomic trait innovations of Sesamum species.</title>
        <authorList>
            <person name="Miao H."/>
            <person name="Wang L."/>
            <person name="Qu L."/>
            <person name="Liu H."/>
            <person name="Sun Y."/>
            <person name="Le M."/>
            <person name="Wang Q."/>
            <person name="Wei S."/>
            <person name="Zheng Y."/>
            <person name="Lin W."/>
            <person name="Duan Y."/>
            <person name="Cao H."/>
            <person name="Xiong S."/>
            <person name="Wang X."/>
            <person name="Wei L."/>
            <person name="Li C."/>
            <person name="Ma Q."/>
            <person name="Ju M."/>
            <person name="Zhao R."/>
            <person name="Li G."/>
            <person name="Mu C."/>
            <person name="Tian Q."/>
            <person name="Mei H."/>
            <person name="Zhang T."/>
            <person name="Gao T."/>
            <person name="Zhang H."/>
        </authorList>
    </citation>
    <scope>NUCLEOTIDE SEQUENCE</scope>
    <source>
        <strain evidence="1">3651</strain>
    </source>
</reference>
<keyword evidence="2" id="KW-1185">Reference proteome</keyword>
<accession>A0AAE2CTA4</accession>
<reference evidence="1" key="1">
    <citation type="submission" date="2020-06" db="EMBL/GenBank/DDBJ databases">
        <authorList>
            <person name="Li T."/>
            <person name="Hu X."/>
            <person name="Zhang T."/>
            <person name="Song X."/>
            <person name="Zhang H."/>
            <person name="Dai N."/>
            <person name="Sheng W."/>
            <person name="Hou X."/>
            <person name="Wei L."/>
        </authorList>
    </citation>
    <scope>NUCLEOTIDE SEQUENCE</scope>
    <source>
        <strain evidence="1">3651</strain>
        <tissue evidence="1">Leaf</tissue>
    </source>
</reference>
<proteinExistence type="predicted"/>
<gene>
    <name evidence="1" type="ORF">Salat_0533900</name>
</gene>
<dbReference type="Proteomes" id="UP001293254">
    <property type="component" value="Unassembled WGS sequence"/>
</dbReference>
<sequence>MPPVTNFFCNLEPPTPPTLDDWVLCRIYNKKGTVERRPDISSRKITASMTSDEGTNPVGLLKSVPELSPVVYEDFVYLEASDSVPRLPTDSTCCSEHVLSPEVESASNKMAEWEGAAALDFPFSYIDATSGAVALIEESYQMEPMAELFADVAKAV</sequence>
<organism evidence="1 2">
    <name type="scientific">Sesamum alatum</name>
    <dbReference type="NCBI Taxonomy" id="300844"/>
    <lineage>
        <taxon>Eukaryota</taxon>
        <taxon>Viridiplantae</taxon>
        <taxon>Streptophyta</taxon>
        <taxon>Embryophyta</taxon>
        <taxon>Tracheophyta</taxon>
        <taxon>Spermatophyta</taxon>
        <taxon>Magnoliopsida</taxon>
        <taxon>eudicotyledons</taxon>
        <taxon>Gunneridae</taxon>
        <taxon>Pentapetalae</taxon>
        <taxon>asterids</taxon>
        <taxon>lamiids</taxon>
        <taxon>Lamiales</taxon>
        <taxon>Pedaliaceae</taxon>
        <taxon>Sesamum</taxon>
    </lineage>
</organism>
<evidence type="ECO:0000313" key="1">
    <source>
        <dbReference type="EMBL" id="KAK4433712.1"/>
    </source>
</evidence>
<comment type="caution">
    <text evidence="1">The sequence shown here is derived from an EMBL/GenBank/DDBJ whole genome shotgun (WGS) entry which is preliminary data.</text>
</comment>
<dbReference type="EMBL" id="JACGWO010000002">
    <property type="protein sequence ID" value="KAK4433712.1"/>
    <property type="molecule type" value="Genomic_DNA"/>
</dbReference>
<protein>
    <submittedName>
        <fullName evidence="1">NAC domain-containing protein 2</fullName>
    </submittedName>
</protein>
<name>A0AAE2CTA4_9LAMI</name>
<dbReference type="AlphaFoldDB" id="A0AAE2CTA4"/>